<reference evidence="9" key="1">
    <citation type="journal article" date="2010" name="Nature">
        <title>The Amphimedon queenslandica genome and the evolution of animal complexity.</title>
        <authorList>
            <person name="Srivastava M."/>
            <person name="Simakov O."/>
            <person name="Chapman J."/>
            <person name="Fahey B."/>
            <person name="Gauthier M.E."/>
            <person name="Mitros T."/>
            <person name="Richards G.S."/>
            <person name="Conaco C."/>
            <person name="Dacre M."/>
            <person name="Hellsten U."/>
            <person name="Larroux C."/>
            <person name="Putnam N.H."/>
            <person name="Stanke M."/>
            <person name="Adamska M."/>
            <person name="Darling A."/>
            <person name="Degnan S.M."/>
            <person name="Oakley T.H."/>
            <person name="Plachetzki D.C."/>
            <person name="Zhai Y."/>
            <person name="Adamski M."/>
            <person name="Calcino A."/>
            <person name="Cummins S.F."/>
            <person name="Goodstein D.M."/>
            <person name="Harris C."/>
            <person name="Jackson D.J."/>
            <person name="Leys S.P."/>
            <person name="Shu S."/>
            <person name="Woodcroft B.J."/>
            <person name="Vervoort M."/>
            <person name="Kosik K.S."/>
            <person name="Manning G."/>
            <person name="Degnan B.M."/>
            <person name="Rokhsar D.S."/>
        </authorList>
    </citation>
    <scope>NUCLEOTIDE SEQUENCE [LARGE SCALE GENOMIC DNA]</scope>
</reference>
<feature type="signal peptide" evidence="6">
    <location>
        <begin position="1"/>
        <end position="23"/>
    </location>
</feature>
<dbReference type="eggNOG" id="KOG3867">
    <property type="taxonomic scope" value="Eukaryota"/>
</dbReference>
<sequence>MAFFNSLLCTFVITCLCLGLTHGAPNILFMMADQMREDAMGCSGSKAAITPNLDGIAKEGVRFDKAFSSTPTCTPARSALLTGLSPWYHGMLGYGSIAHRYSYEMPRVMSENGYYTHSIGKDHFGWNKTANSGMSHGYNSTYLYDGLEENSEFDDYDHWFAKEMPGVDPMKTGLTFNDYRGRPYALPEYYHPTAWVGRSAVDFIQNYSRSEPFFLKVSFHRPHSPYDPPQRWLDNYKDVKLPLPYQGGNWDERYAVKYNTTPSPGIWCGDLGSEQVKESRQAYFASVSFVDEWIGQILAALEKRDLTGNTVIIFTADHGDMMGDHYHWRKGYPYYGSAHIPMLLRWPDTVKIVLPRGSTLSQVVELRDIFPTVLDFAEIEIPEDVKLNGSSLKPLLLQEMDWREYIDLEHDICYNATNHWNALTDGHTKYIYQAYFGNEQLFSLDDDPGELHDLSDDPAWKKTLLMWRERLIKQFQEEGRGTDWVADNKLVQRVKGQLYSPNYPKTTS</sequence>
<dbReference type="PROSITE" id="PS00523">
    <property type="entry name" value="SULFATASE_1"/>
    <property type="match status" value="1"/>
</dbReference>
<protein>
    <recommendedName>
        <fullName evidence="7">Sulfatase N-terminal domain-containing protein</fullName>
    </recommendedName>
</protein>
<keyword evidence="5" id="KW-0106">Calcium</keyword>
<proteinExistence type="inferred from homology"/>
<dbReference type="InterPro" id="IPR024607">
    <property type="entry name" value="Sulfatase_CS"/>
</dbReference>
<keyword evidence="4" id="KW-0378">Hydrolase</keyword>
<dbReference type="OrthoDB" id="96314at2759"/>
<evidence type="ECO:0000313" key="9">
    <source>
        <dbReference type="Proteomes" id="UP000007879"/>
    </source>
</evidence>
<dbReference type="InParanoid" id="A0A1X7VMB8"/>
<keyword evidence="3" id="KW-0479">Metal-binding</keyword>
<dbReference type="InterPro" id="IPR017850">
    <property type="entry name" value="Alkaline_phosphatase_core_sf"/>
</dbReference>
<evidence type="ECO:0000256" key="4">
    <source>
        <dbReference type="ARBA" id="ARBA00022801"/>
    </source>
</evidence>
<dbReference type="PANTHER" id="PTHR42693:SF33">
    <property type="entry name" value="ARYLSULFATASE"/>
    <property type="match status" value="1"/>
</dbReference>
<evidence type="ECO:0000313" key="8">
    <source>
        <dbReference type="EnsemblMetazoa" id="Aqu2.1.41029_001"/>
    </source>
</evidence>
<dbReference type="GO" id="GO:0046872">
    <property type="term" value="F:metal ion binding"/>
    <property type="evidence" value="ECO:0007669"/>
    <property type="project" value="UniProtKB-KW"/>
</dbReference>
<organism evidence="8">
    <name type="scientific">Amphimedon queenslandica</name>
    <name type="common">Sponge</name>
    <dbReference type="NCBI Taxonomy" id="400682"/>
    <lineage>
        <taxon>Eukaryota</taxon>
        <taxon>Metazoa</taxon>
        <taxon>Porifera</taxon>
        <taxon>Demospongiae</taxon>
        <taxon>Heteroscleromorpha</taxon>
        <taxon>Haplosclerida</taxon>
        <taxon>Niphatidae</taxon>
        <taxon>Amphimedon</taxon>
    </lineage>
</organism>
<dbReference type="KEGG" id="aqu:109593113"/>
<dbReference type="EnsemblMetazoa" id="Aqu2.1.41029_001">
    <property type="protein sequence ID" value="Aqu2.1.41029_001"/>
    <property type="gene ID" value="Aqu2.1.41029"/>
</dbReference>
<feature type="domain" description="Sulfatase N-terminal" evidence="7">
    <location>
        <begin position="25"/>
        <end position="378"/>
    </location>
</feature>
<dbReference type="Proteomes" id="UP000007879">
    <property type="component" value="Unassembled WGS sequence"/>
</dbReference>
<evidence type="ECO:0000256" key="5">
    <source>
        <dbReference type="ARBA" id="ARBA00022837"/>
    </source>
</evidence>
<reference evidence="8" key="2">
    <citation type="submission" date="2017-05" db="UniProtKB">
        <authorList>
            <consortium name="EnsemblMetazoa"/>
        </authorList>
    </citation>
    <scope>IDENTIFICATION</scope>
</reference>
<evidence type="ECO:0000256" key="6">
    <source>
        <dbReference type="SAM" id="SignalP"/>
    </source>
</evidence>
<dbReference type="InterPro" id="IPR050738">
    <property type="entry name" value="Sulfatase"/>
</dbReference>
<dbReference type="InterPro" id="IPR000917">
    <property type="entry name" value="Sulfatase_N"/>
</dbReference>
<keyword evidence="6" id="KW-0732">Signal</keyword>
<dbReference type="GO" id="GO:0004065">
    <property type="term" value="F:arylsulfatase activity"/>
    <property type="evidence" value="ECO:0007669"/>
    <property type="project" value="TreeGrafter"/>
</dbReference>
<evidence type="ECO:0000256" key="3">
    <source>
        <dbReference type="ARBA" id="ARBA00022723"/>
    </source>
</evidence>
<evidence type="ECO:0000256" key="2">
    <source>
        <dbReference type="ARBA" id="ARBA00008779"/>
    </source>
</evidence>
<dbReference type="NCBIfam" id="NF010322">
    <property type="entry name" value="PRK13759.1"/>
    <property type="match status" value="1"/>
</dbReference>
<comment type="similarity">
    <text evidence="2">Belongs to the sulfatase family.</text>
</comment>
<feature type="chain" id="PRO_5010877287" description="Sulfatase N-terminal domain-containing protein" evidence="6">
    <location>
        <begin position="24"/>
        <end position="508"/>
    </location>
</feature>
<dbReference type="PANTHER" id="PTHR42693">
    <property type="entry name" value="ARYLSULFATASE FAMILY MEMBER"/>
    <property type="match status" value="1"/>
</dbReference>
<dbReference type="EnsemblMetazoa" id="XM_020008348.1">
    <property type="protein sequence ID" value="XP_019863907.1"/>
    <property type="gene ID" value="LOC109593113"/>
</dbReference>
<evidence type="ECO:0000256" key="1">
    <source>
        <dbReference type="ARBA" id="ARBA00001913"/>
    </source>
</evidence>
<keyword evidence="9" id="KW-1185">Reference proteome</keyword>
<evidence type="ECO:0000259" key="7">
    <source>
        <dbReference type="Pfam" id="PF00884"/>
    </source>
</evidence>
<accession>A0A1X7VMB8</accession>
<dbReference type="AlphaFoldDB" id="A0A1X7VMB8"/>
<gene>
    <name evidence="8" type="primary">109593113</name>
</gene>
<dbReference type="Pfam" id="PF00884">
    <property type="entry name" value="Sulfatase"/>
    <property type="match status" value="1"/>
</dbReference>
<dbReference type="STRING" id="400682.A0A1X7VMB8"/>
<dbReference type="SUPFAM" id="SSF53649">
    <property type="entry name" value="Alkaline phosphatase-like"/>
    <property type="match status" value="1"/>
</dbReference>
<dbReference type="Gene3D" id="3.40.720.10">
    <property type="entry name" value="Alkaline Phosphatase, subunit A"/>
    <property type="match status" value="1"/>
</dbReference>
<comment type="cofactor">
    <cofactor evidence="1">
        <name>Ca(2+)</name>
        <dbReference type="ChEBI" id="CHEBI:29108"/>
    </cofactor>
</comment>
<name>A0A1X7VMB8_AMPQE</name>